<dbReference type="EMBL" id="BGZK01001121">
    <property type="protein sequence ID" value="GBP71788.1"/>
    <property type="molecule type" value="Genomic_DNA"/>
</dbReference>
<accession>A0A4C1Y7B0</accession>
<keyword evidence="2" id="KW-1185">Reference proteome</keyword>
<evidence type="ECO:0000313" key="2">
    <source>
        <dbReference type="Proteomes" id="UP000299102"/>
    </source>
</evidence>
<comment type="caution">
    <text evidence="1">The sequence shown here is derived from an EMBL/GenBank/DDBJ whole genome shotgun (WGS) entry which is preliminary data.</text>
</comment>
<organism evidence="1 2">
    <name type="scientific">Eumeta variegata</name>
    <name type="common">Bagworm moth</name>
    <name type="synonym">Eumeta japonica</name>
    <dbReference type="NCBI Taxonomy" id="151549"/>
    <lineage>
        <taxon>Eukaryota</taxon>
        <taxon>Metazoa</taxon>
        <taxon>Ecdysozoa</taxon>
        <taxon>Arthropoda</taxon>
        <taxon>Hexapoda</taxon>
        <taxon>Insecta</taxon>
        <taxon>Pterygota</taxon>
        <taxon>Neoptera</taxon>
        <taxon>Endopterygota</taxon>
        <taxon>Lepidoptera</taxon>
        <taxon>Glossata</taxon>
        <taxon>Ditrysia</taxon>
        <taxon>Tineoidea</taxon>
        <taxon>Psychidae</taxon>
        <taxon>Oiketicinae</taxon>
        <taxon>Eumeta</taxon>
    </lineage>
</organism>
<protein>
    <submittedName>
        <fullName evidence="1">Uncharacterized protein</fullName>
    </submittedName>
</protein>
<reference evidence="1 2" key="1">
    <citation type="journal article" date="2019" name="Commun. Biol.">
        <title>The bagworm genome reveals a unique fibroin gene that provides high tensile strength.</title>
        <authorList>
            <person name="Kono N."/>
            <person name="Nakamura H."/>
            <person name="Ohtoshi R."/>
            <person name="Tomita M."/>
            <person name="Numata K."/>
            <person name="Arakawa K."/>
        </authorList>
    </citation>
    <scope>NUCLEOTIDE SEQUENCE [LARGE SCALE GENOMIC DNA]</scope>
</reference>
<dbReference type="AlphaFoldDB" id="A0A4C1Y7B0"/>
<name>A0A4C1Y7B0_EUMVA</name>
<proteinExistence type="predicted"/>
<dbReference type="Proteomes" id="UP000299102">
    <property type="component" value="Unassembled WGS sequence"/>
</dbReference>
<sequence length="149" mass="16078">MPLPGAPLSPMTLLRRGNPEGFPRLFAPLAPLCLPAASDEAVTAYGLTAGAIMFQESIAEPSVIAAHGRSQALRSCVTGILERNKMYNEAPPRNRQTVGKPLQLWKSSLSSRALKDTQPHCISLNKDAVRVVSINGSFDSLIRIKQAPF</sequence>
<evidence type="ECO:0000313" key="1">
    <source>
        <dbReference type="EMBL" id="GBP71788.1"/>
    </source>
</evidence>
<gene>
    <name evidence="1" type="ORF">EVAR_55987_1</name>
</gene>